<keyword evidence="1" id="KW-0732">Signal</keyword>
<keyword evidence="3" id="KW-1185">Reference proteome</keyword>
<evidence type="ECO:0000313" key="3">
    <source>
        <dbReference type="Proteomes" id="UP000002222"/>
    </source>
</evidence>
<dbReference type="KEGG" id="sdl:Sdel_2169"/>
<dbReference type="eggNOG" id="COG4314">
    <property type="taxonomic scope" value="Bacteria"/>
</dbReference>
<reference evidence="3" key="1">
    <citation type="submission" date="2009-11" db="EMBL/GenBank/DDBJ databases">
        <title>The complete genome of Sulfurospirillum deleyianum DSM 6946.</title>
        <authorList>
            <consortium name="US DOE Joint Genome Institute (JGI-PGF)"/>
            <person name="Lucas S."/>
            <person name="Copeland A."/>
            <person name="Lapidus A."/>
            <person name="Glavina del Rio T."/>
            <person name="Dalin E."/>
            <person name="Tice H."/>
            <person name="Bruce D."/>
            <person name="Goodwin L."/>
            <person name="Pitluck S."/>
            <person name="Kyrpides N."/>
            <person name="Mavromatis K."/>
            <person name="Ivanova N."/>
            <person name="Ovchinnikova G."/>
            <person name="Munk A.C."/>
            <person name="Lu M."/>
            <person name="Brettin T."/>
            <person name="Detter J.C."/>
            <person name="Han C."/>
            <person name="Tapia R."/>
            <person name="Larimer F."/>
            <person name="Land M."/>
            <person name="Hauser L."/>
            <person name="Markowitz V."/>
            <person name="Cheng J.F."/>
            <person name="Hugenholtz P."/>
            <person name="Woyke T."/>
            <person name="Wu D."/>
            <person name="Aumann P."/>
            <person name="Schneider S."/>
            <person name="Lang E."/>
            <person name="Spring S."/>
            <person name="Klenk H.P."/>
            <person name="Eisen J.A."/>
        </authorList>
    </citation>
    <scope>NUCLEOTIDE SEQUENCE [LARGE SCALE GENOMIC DNA]</scope>
    <source>
        <strain evidence="3">ATCC 51133 / DSM 6946 / 5175</strain>
    </source>
</reference>
<dbReference type="PANTHER" id="PTHR41247">
    <property type="entry name" value="HTH-TYPE TRANSCRIPTIONAL REPRESSOR YCNK"/>
    <property type="match status" value="1"/>
</dbReference>
<dbReference type="RefSeq" id="WP_012857926.1">
    <property type="nucleotide sequence ID" value="NC_013512.1"/>
</dbReference>
<dbReference type="Proteomes" id="UP000002222">
    <property type="component" value="Chromosome"/>
</dbReference>
<dbReference type="OrthoDB" id="982633at2"/>
<protein>
    <recommendedName>
        <fullName evidence="4">NosL family protein</fullName>
    </recommendedName>
</protein>
<dbReference type="InterPro" id="IPR008719">
    <property type="entry name" value="N2O_reductase_NosL"/>
</dbReference>
<dbReference type="STRING" id="525898.Sdel_2169"/>
<feature type="signal peptide" evidence="1">
    <location>
        <begin position="1"/>
        <end position="20"/>
    </location>
</feature>
<evidence type="ECO:0000256" key="1">
    <source>
        <dbReference type="SAM" id="SignalP"/>
    </source>
</evidence>
<dbReference type="PANTHER" id="PTHR41247:SF1">
    <property type="entry name" value="HTH-TYPE TRANSCRIPTIONAL REPRESSOR YCNK"/>
    <property type="match status" value="1"/>
</dbReference>
<organism evidence="2 3">
    <name type="scientific">Sulfurospirillum deleyianum (strain ATCC 51133 / DSM 6946 / 5175)</name>
    <dbReference type="NCBI Taxonomy" id="525898"/>
    <lineage>
        <taxon>Bacteria</taxon>
        <taxon>Pseudomonadati</taxon>
        <taxon>Campylobacterota</taxon>
        <taxon>Epsilonproteobacteria</taxon>
        <taxon>Campylobacterales</taxon>
        <taxon>Sulfurospirillaceae</taxon>
        <taxon>Sulfurospirillum</taxon>
    </lineage>
</organism>
<name>D1B511_SULD5</name>
<dbReference type="Gene3D" id="3.30.70.2050">
    <property type="match status" value="2"/>
</dbReference>
<proteinExistence type="predicted"/>
<evidence type="ECO:0008006" key="4">
    <source>
        <dbReference type="Google" id="ProtNLM"/>
    </source>
</evidence>
<dbReference type="Pfam" id="PF05573">
    <property type="entry name" value="NosL"/>
    <property type="match status" value="2"/>
</dbReference>
<sequence precursor="true">MVKRWIMVCLGLLLGTMMYAQEFSKVASKEPELIQKGEDKLYCPICGMNLKQYYKTSHGAILSDGTAKQYCSIRCLAADWEAIEARLVKVVVTDVVSEKLIDAKEAFYVIGSKIPGTMSQVSKLAFEKEADAVAFMKENGGELGRFENAFAKAKASLSDDVDEFIKKKQKGMYPMGEKIYHKACDKEKIHLHDFNTISELKIFVKKSQACGELEEKELQAVSLYLWEILRFAEHNHTHKSVIHVEKSEKCPVCGMFVYKYPKWAARMSYEENGKKMSHAFDGVKDLLKFYHNPSQWGNYTKLNDEAYTILVSDYYTQEAIDGKKAFYVIGSDTYGPMGKEFIPFATLKSAQSFLKDHKGSEILSFDKISEALVYAQDK</sequence>
<dbReference type="HOGENOM" id="CLU_792077_0_0_7"/>
<evidence type="ECO:0000313" key="2">
    <source>
        <dbReference type="EMBL" id="ACZ13181.1"/>
    </source>
</evidence>
<dbReference type="SUPFAM" id="SSF160387">
    <property type="entry name" value="NosL/MerB-like"/>
    <property type="match status" value="2"/>
</dbReference>
<dbReference type="AlphaFoldDB" id="D1B511"/>
<reference evidence="2 3" key="2">
    <citation type="journal article" date="2010" name="Stand. Genomic Sci.">
        <title>Complete genome sequence of Sulfurospirillum deleyianum type strain (5175).</title>
        <authorList>
            <person name="Sikorski J."/>
            <person name="Lapidus A."/>
            <person name="Copeland A."/>
            <person name="Glavina Del Rio T."/>
            <person name="Nolan M."/>
            <person name="Lucas S."/>
            <person name="Chen F."/>
            <person name="Tice H."/>
            <person name="Cheng J.F."/>
            <person name="Saunders E."/>
            <person name="Bruce D."/>
            <person name="Goodwin L."/>
            <person name="Pitluck S."/>
            <person name="Ovchinnikova G."/>
            <person name="Pati A."/>
            <person name="Ivanova N."/>
            <person name="Mavromatis K."/>
            <person name="Chen A."/>
            <person name="Palaniappan K."/>
            <person name="Chain P."/>
            <person name="Land M."/>
            <person name="Hauser L."/>
            <person name="Chang Y.J."/>
            <person name="Jeffries C.D."/>
            <person name="Brettin T."/>
            <person name="Detter J.C."/>
            <person name="Han C."/>
            <person name="Rohde M."/>
            <person name="Lang E."/>
            <person name="Spring S."/>
            <person name="Goker M."/>
            <person name="Bristow J."/>
            <person name="Eisen J.A."/>
            <person name="Markowitz V."/>
            <person name="Hugenholtz P."/>
            <person name="Kyrpides N.C."/>
            <person name="Klenk H.P."/>
        </authorList>
    </citation>
    <scope>NUCLEOTIDE SEQUENCE [LARGE SCALE GENOMIC DNA]</scope>
    <source>
        <strain evidence="3">ATCC 51133 / DSM 6946 / 5175</strain>
    </source>
</reference>
<feature type="chain" id="PRO_5003021299" description="NosL family protein" evidence="1">
    <location>
        <begin position="21"/>
        <end position="378"/>
    </location>
</feature>
<gene>
    <name evidence="2" type="ordered locus">Sdel_2169</name>
</gene>
<accession>D1B511</accession>
<dbReference type="EMBL" id="CP001816">
    <property type="protein sequence ID" value="ACZ13181.1"/>
    <property type="molecule type" value="Genomic_DNA"/>
</dbReference>